<feature type="compositionally biased region" description="Basic and acidic residues" evidence="1">
    <location>
        <begin position="39"/>
        <end position="49"/>
    </location>
</feature>
<feature type="region of interest" description="Disordered" evidence="1">
    <location>
        <begin position="36"/>
        <end position="113"/>
    </location>
</feature>
<gene>
    <name evidence="2" type="ORF">FNV43_RR16951</name>
</gene>
<sequence>MEELVQSTRALQQRNEAQERINRHLLEAFNAVQNNSGQEHVDLNRKAAKTDLPSQGKRGEEPSEDLDSTDEYTPAKGRTVKAYHPRKMKHYYTLREDRTSREDLARQEGQTGD</sequence>
<accession>A0A8K0MDY0</accession>
<feature type="compositionally biased region" description="Basic and acidic residues" evidence="1">
    <location>
        <begin position="93"/>
        <end position="106"/>
    </location>
</feature>
<proteinExistence type="predicted"/>
<evidence type="ECO:0000313" key="3">
    <source>
        <dbReference type="Proteomes" id="UP000796880"/>
    </source>
</evidence>
<organism evidence="2 3">
    <name type="scientific">Rhamnella rubrinervis</name>
    <dbReference type="NCBI Taxonomy" id="2594499"/>
    <lineage>
        <taxon>Eukaryota</taxon>
        <taxon>Viridiplantae</taxon>
        <taxon>Streptophyta</taxon>
        <taxon>Embryophyta</taxon>
        <taxon>Tracheophyta</taxon>
        <taxon>Spermatophyta</taxon>
        <taxon>Magnoliopsida</taxon>
        <taxon>eudicotyledons</taxon>
        <taxon>Gunneridae</taxon>
        <taxon>Pentapetalae</taxon>
        <taxon>rosids</taxon>
        <taxon>fabids</taxon>
        <taxon>Rosales</taxon>
        <taxon>Rhamnaceae</taxon>
        <taxon>rhamnoid group</taxon>
        <taxon>Rhamneae</taxon>
        <taxon>Rhamnella</taxon>
    </lineage>
</organism>
<comment type="caution">
    <text evidence="2">The sequence shown here is derived from an EMBL/GenBank/DDBJ whole genome shotgun (WGS) entry which is preliminary data.</text>
</comment>
<evidence type="ECO:0000256" key="1">
    <source>
        <dbReference type="SAM" id="MobiDB-lite"/>
    </source>
</evidence>
<keyword evidence="3" id="KW-1185">Reference proteome</keyword>
<reference evidence="2" key="1">
    <citation type="submission" date="2020-03" db="EMBL/GenBank/DDBJ databases">
        <title>A high-quality chromosome-level genome assembly of a woody plant with both climbing and erect habits, Rhamnella rubrinervis.</title>
        <authorList>
            <person name="Lu Z."/>
            <person name="Yang Y."/>
            <person name="Zhu X."/>
            <person name="Sun Y."/>
        </authorList>
    </citation>
    <scope>NUCLEOTIDE SEQUENCE</scope>
    <source>
        <strain evidence="2">BYM</strain>
        <tissue evidence="2">Leaf</tissue>
    </source>
</reference>
<evidence type="ECO:0000313" key="2">
    <source>
        <dbReference type="EMBL" id="KAF3443030.1"/>
    </source>
</evidence>
<dbReference type="Proteomes" id="UP000796880">
    <property type="component" value="Unassembled WGS sequence"/>
</dbReference>
<feature type="compositionally biased region" description="Basic residues" evidence="1">
    <location>
        <begin position="78"/>
        <end position="92"/>
    </location>
</feature>
<protein>
    <submittedName>
        <fullName evidence="2">Uncharacterized protein</fullName>
    </submittedName>
</protein>
<name>A0A8K0MDY0_9ROSA</name>
<dbReference type="EMBL" id="VOIH02000007">
    <property type="protein sequence ID" value="KAF3443030.1"/>
    <property type="molecule type" value="Genomic_DNA"/>
</dbReference>
<dbReference type="AlphaFoldDB" id="A0A8K0MDY0"/>